<keyword evidence="13" id="KW-1185">Reference proteome</keyword>
<keyword evidence="5" id="KW-0045">Antibiotic biosynthesis</keyword>
<dbReference type="PROSITE" id="PS52019">
    <property type="entry name" value="PKS_MFAS_DH"/>
    <property type="match status" value="1"/>
</dbReference>
<dbReference type="Pfam" id="PF16197">
    <property type="entry name" value="KAsynt_C_assoc"/>
    <property type="match status" value="1"/>
</dbReference>
<dbReference type="SMART" id="SM00823">
    <property type="entry name" value="PKS_PP"/>
    <property type="match status" value="1"/>
</dbReference>
<dbReference type="InterPro" id="IPR009081">
    <property type="entry name" value="PP-bd_ACP"/>
</dbReference>
<comment type="pathway">
    <text evidence="1">Antibiotic biosynthesis.</text>
</comment>
<evidence type="ECO:0000313" key="12">
    <source>
        <dbReference type="EMBL" id="MFC5174992.1"/>
    </source>
</evidence>
<dbReference type="SMART" id="SM01294">
    <property type="entry name" value="PKS_PP_betabranch"/>
    <property type="match status" value="1"/>
</dbReference>
<dbReference type="InterPro" id="IPR049551">
    <property type="entry name" value="PKS_DH_C"/>
</dbReference>
<feature type="active site" description="Proton acceptor; for dehydratase activity" evidence="8">
    <location>
        <position position="519"/>
    </location>
</feature>
<dbReference type="SUPFAM" id="SSF55048">
    <property type="entry name" value="Probable ACP-binding domain of malonyl-CoA ACP transacylase"/>
    <property type="match status" value="1"/>
</dbReference>
<dbReference type="InterPro" id="IPR050091">
    <property type="entry name" value="PKS_NRPS_Biosynth_Enz"/>
</dbReference>
<dbReference type="Gene3D" id="3.10.129.110">
    <property type="entry name" value="Polyketide synthase dehydratase"/>
    <property type="match status" value="1"/>
</dbReference>
<dbReference type="SUPFAM" id="SSF52151">
    <property type="entry name" value="FabD/lysophospholipase-like"/>
    <property type="match status" value="1"/>
</dbReference>
<evidence type="ECO:0000259" key="10">
    <source>
        <dbReference type="PROSITE" id="PS50075"/>
    </source>
</evidence>
<feature type="domain" description="PKS/mFAS DH" evidence="11">
    <location>
        <begin position="487"/>
        <end position="758"/>
    </location>
</feature>
<dbReference type="Gene3D" id="1.10.1200.10">
    <property type="entry name" value="ACP-like"/>
    <property type="match status" value="1"/>
</dbReference>
<evidence type="ECO:0000259" key="11">
    <source>
        <dbReference type="PROSITE" id="PS52019"/>
    </source>
</evidence>
<dbReference type="InterPro" id="IPR006162">
    <property type="entry name" value="Ppantetheine_attach_site"/>
</dbReference>
<evidence type="ECO:0000256" key="1">
    <source>
        <dbReference type="ARBA" id="ARBA00004792"/>
    </source>
</evidence>
<feature type="domain" description="Carrier" evidence="10">
    <location>
        <begin position="1218"/>
        <end position="1293"/>
    </location>
</feature>
<dbReference type="InterPro" id="IPR049900">
    <property type="entry name" value="PKS_mFAS_DH"/>
</dbReference>
<dbReference type="InterPro" id="IPR016035">
    <property type="entry name" value="Acyl_Trfase/lysoPLipase"/>
</dbReference>
<dbReference type="PROSITE" id="PS00012">
    <property type="entry name" value="PHOSPHOPANTETHEINE"/>
    <property type="match status" value="1"/>
</dbReference>
<dbReference type="Pfam" id="PF08659">
    <property type="entry name" value="KR"/>
    <property type="match status" value="1"/>
</dbReference>
<feature type="active site" description="Proton donor; for dehydratase activity" evidence="8">
    <location>
        <position position="683"/>
    </location>
</feature>
<keyword evidence="6" id="KW-0511">Multifunctional enzyme</keyword>
<gene>
    <name evidence="12" type="ORF">ACFPRK_31155</name>
</gene>
<dbReference type="SUPFAM" id="SSF51735">
    <property type="entry name" value="NAD(P)-binding Rossmann-fold domains"/>
    <property type="match status" value="2"/>
</dbReference>
<dbReference type="RefSeq" id="WP_381824989.1">
    <property type="nucleotide sequence ID" value="NZ_JBHSKI010000031.1"/>
</dbReference>
<feature type="region of interest" description="C-terminal hotdog fold" evidence="8">
    <location>
        <begin position="624"/>
        <end position="758"/>
    </location>
</feature>
<dbReference type="PANTHER" id="PTHR43775:SF51">
    <property type="entry name" value="INACTIVE PHENOLPHTHIOCEROL SYNTHESIS POLYKETIDE SYNTHASE TYPE I PKS1-RELATED"/>
    <property type="match status" value="1"/>
</dbReference>
<dbReference type="InterPro" id="IPR020807">
    <property type="entry name" value="PKS_DH"/>
</dbReference>
<dbReference type="Pfam" id="PF00550">
    <property type="entry name" value="PP-binding"/>
    <property type="match status" value="1"/>
</dbReference>
<evidence type="ECO:0000256" key="9">
    <source>
        <dbReference type="SAM" id="MobiDB-lite"/>
    </source>
</evidence>
<dbReference type="Pfam" id="PF00698">
    <property type="entry name" value="Acyl_transf_1"/>
    <property type="match status" value="1"/>
</dbReference>
<comment type="caution">
    <text evidence="12">The sequence shown here is derived from an EMBL/GenBank/DDBJ whole genome shotgun (WGS) entry which is preliminary data.</text>
</comment>
<dbReference type="Pfam" id="PF21089">
    <property type="entry name" value="PKS_DH_N"/>
    <property type="match status" value="1"/>
</dbReference>
<dbReference type="InterPro" id="IPR014043">
    <property type="entry name" value="Acyl_transferase_dom"/>
</dbReference>
<evidence type="ECO:0000256" key="7">
    <source>
        <dbReference type="ARBA" id="ARBA00023315"/>
    </source>
</evidence>
<dbReference type="SMART" id="SM00822">
    <property type="entry name" value="PKS_KR"/>
    <property type="match status" value="1"/>
</dbReference>
<dbReference type="Gene3D" id="3.40.47.10">
    <property type="match status" value="1"/>
</dbReference>
<evidence type="ECO:0000256" key="5">
    <source>
        <dbReference type="ARBA" id="ARBA00023194"/>
    </source>
</evidence>
<protein>
    <submittedName>
        <fullName evidence="12">SDR family NAD(P)-dependent oxidoreductase</fullName>
    </submittedName>
</protein>
<feature type="region of interest" description="N-terminal hotdog fold" evidence="8">
    <location>
        <begin position="487"/>
        <end position="613"/>
    </location>
</feature>
<accession>A0ABW0BDA2</accession>
<keyword evidence="4" id="KW-0808">Transferase</keyword>
<dbReference type="Pfam" id="PF14765">
    <property type="entry name" value="PS-DH"/>
    <property type="match status" value="1"/>
</dbReference>
<sequence length="1384" mass="144768">SQVDWSAGAVELLTESVAWPETGEARRAGVSSFGISGTNAHVIVEQAPIAGKPASLTARSLPVVPWVVSAKSEAGLSAQVERLSAFAGKYAPVDVGFSLVTTRGVMNHRAVVIGDRTIEGAVTSGRTGVLFSGQGAQRSGMGRELYRSYPVFADAFDAVCAELGRHLDRPIRDVVFDGGELLDQTQFTQAGLFALEVALFRLVSAWGVKPDYLLGHSIGELSAAHVAGVLSLEDAARLVAARGRLMQALPAGGAMVSLQAAEDEVLPLLADGVSIAALNGPSSTVISGDEDAVLAIAAHFEAEGRKTKRLRVSHAFHSPRMDAMLDDFRTVAEGLTFNPPAIGIVSNVSGRVVSDEEICSADYWVRHVREAVRFLDGMHALQDQGVTTLLELGPDGVLSAMGQDCVEDSVFVPVLRKDRDEAQTVVTALAELHVRGSVVDWAAYFAGTGARRIDLPTYAFQHEHYWLADSIVQPTDASALGQSSVAHPLLGAAVPLAGGESTVFTGLLSPGRHPWLADHAVMGSVLLPATAFVDLALHAAAHVECDIVEELTLEAPLVLSEQVDTQLQLVVGAADGEGRRAVTVHARSAASSDVEGEWTRHAVGTLAMGTLPGESLREWPPRDAVGLDVAGFYEELLGLGLGYGPVFRGLRAAWRRGDDLFAEVALREGVDVQGFGIHPALLDAALHGLGLVGGQGDGPRLPFAWSGVSLHAVGASVLRVRIAPAGSGVSLVLADVAGEPVASVDSLVLRPVSAEQVRAAGTASDALFRVDWSKLRLDVSGTDGALKVGSVTDWSALGVLDAVSFADSASEPGDVVSRTHEVTRQALRLVQEWVADERFADERLVLVTSGAVFCKSPDPVQAAVWGLVRAAETENPGRFVLVDVEGADESVLSAVVASGEPQVAVRGGEVFVPRLARVSAGAGGSVPEVGVGTVLVTGASGVLGGLVARHLVERGVRHLLLVSRRGGDAPGAADLVAELEDLGAQASFVACDVADRAALAEVLGGIASEHPLTGVVHTAGVLDDGVVSSLTPERLAAVLRPKVDAAWHLHELTSGMDLSMFTLFSSAAGVFGGAGQANYAAANAFLDALAEVRRAEGLAGQSLAWGLWAQASEMTGQLGADDLRRMARGGLLPLSSAHGLELFDSATTLTDEPVLVPVPLDFAVLRRNALTDDVPTVLRALVRKPARRLGEETRTAASGGPHLYAERMRAVPAAERERLVLQLVCDQVADVLGHASGASIKPHDAFTELGFDSLTAVDLRNRLNAATGLRLPATLVFDHPTPGALSEHVLTEIAPGKAAMVSVLEALDRLESEFDALTPDGEGSVATVTARLHALMTRWKEECEPAGAHDGPGNDAGDETSVSQTLGTASDDELFDFIDNKFGR</sequence>
<dbReference type="CDD" id="cd08956">
    <property type="entry name" value="KR_3_FAS_SDR_x"/>
    <property type="match status" value="1"/>
</dbReference>
<evidence type="ECO:0000256" key="4">
    <source>
        <dbReference type="ARBA" id="ARBA00022679"/>
    </source>
</evidence>
<dbReference type="PROSITE" id="PS50075">
    <property type="entry name" value="CARRIER"/>
    <property type="match status" value="1"/>
</dbReference>
<feature type="region of interest" description="Disordered" evidence="9">
    <location>
        <begin position="1343"/>
        <end position="1368"/>
    </location>
</feature>
<feature type="non-terminal residue" evidence="12">
    <location>
        <position position="1"/>
    </location>
</feature>
<dbReference type="PANTHER" id="PTHR43775">
    <property type="entry name" value="FATTY ACID SYNTHASE"/>
    <property type="match status" value="1"/>
</dbReference>
<dbReference type="InterPro" id="IPR020806">
    <property type="entry name" value="PKS_PP-bd"/>
</dbReference>
<reference evidence="13" key="1">
    <citation type="journal article" date="2019" name="Int. J. Syst. Evol. Microbiol.">
        <title>The Global Catalogue of Microorganisms (GCM) 10K type strain sequencing project: providing services to taxonomists for standard genome sequencing and annotation.</title>
        <authorList>
            <consortium name="The Broad Institute Genomics Platform"/>
            <consortium name="The Broad Institute Genome Sequencing Center for Infectious Disease"/>
            <person name="Wu L."/>
            <person name="Ma J."/>
        </authorList>
    </citation>
    <scope>NUCLEOTIDE SEQUENCE [LARGE SCALE GENOMIC DNA]</scope>
    <source>
        <strain evidence="13">CGMCC 4.1721</strain>
    </source>
</reference>
<dbReference type="SUPFAM" id="SSF53901">
    <property type="entry name" value="Thiolase-like"/>
    <property type="match status" value="1"/>
</dbReference>
<keyword evidence="3" id="KW-0597">Phosphoprotein</keyword>
<organism evidence="12 13">
    <name type="scientific">Streptomyces mutomycini</name>
    <dbReference type="NCBI Taxonomy" id="284036"/>
    <lineage>
        <taxon>Bacteria</taxon>
        <taxon>Bacillati</taxon>
        <taxon>Actinomycetota</taxon>
        <taxon>Actinomycetes</taxon>
        <taxon>Kitasatosporales</taxon>
        <taxon>Streptomycetaceae</taxon>
        <taxon>Streptomyces</taxon>
    </lineage>
</organism>
<dbReference type="Gene3D" id="3.40.366.10">
    <property type="entry name" value="Malonyl-Coenzyme A Acyl Carrier Protein, domain 2"/>
    <property type="match status" value="1"/>
</dbReference>
<dbReference type="InterPro" id="IPR057326">
    <property type="entry name" value="KR_dom"/>
</dbReference>
<dbReference type="SUPFAM" id="SSF47336">
    <property type="entry name" value="ACP-like"/>
    <property type="match status" value="1"/>
</dbReference>
<dbReference type="Gene3D" id="3.40.50.720">
    <property type="entry name" value="NAD(P)-binding Rossmann-like Domain"/>
    <property type="match status" value="1"/>
</dbReference>
<evidence type="ECO:0000256" key="6">
    <source>
        <dbReference type="ARBA" id="ARBA00023268"/>
    </source>
</evidence>
<dbReference type="Pfam" id="PF22953">
    <property type="entry name" value="SpnB_Rossmann"/>
    <property type="match status" value="1"/>
</dbReference>
<evidence type="ECO:0000313" key="13">
    <source>
        <dbReference type="Proteomes" id="UP001596208"/>
    </source>
</evidence>
<dbReference type="SMART" id="SM00827">
    <property type="entry name" value="PKS_AT"/>
    <property type="match status" value="1"/>
</dbReference>
<dbReference type="InterPro" id="IPR049552">
    <property type="entry name" value="PKS_DH_N"/>
</dbReference>
<dbReference type="InterPro" id="IPR016036">
    <property type="entry name" value="Malonyl_transacylase_ACP-bd"/>
</dbReference>
<evidence type="ECO:0000256" key="2">
    <source>
        <dbReference type="ARBA" id="ARBA00022450"/>
    </source>
</evidence>
<dbReference type="SMART" id="SM00826">
    <property type="entry name" value="PKS_DH"/>
    <property type="match status" value="1"/>
</dbReference>
<dbReference type="InterPro" id="IPR042104">
    <property type="entry name" value="PKS_dehydratase_sf"/>
</dbReference>
<dbReference type="InterPro" id="IPR032821">
    <property type="entry name" value="PKS_assoc"/>
</dbReference>
<evidence type="ECO:0000256" key="8">
    <source>
        <dbReference type="PROSITE-ProRule" id="PRU01363"/>
    </source>
</evidence>
<dbReference type="Gene3D" id="3.30.70.3290">
    <property type="match status" value="1"/>
</dbReference>
<keyword evidence="2" id="KW-0596">Phosphopantetheine</keyword>
<dbReference type="InterPro" id="IPR013968">
    <property type="entry name" value="PKS_KR"/>
</dbReference>
<dbReference type="InterPro" id="IPR036736">
    <property type="entry name" value="ACP-like_sf"/>
</dbReference>
<dbReference type="Proteomes" id="UP001596208">
    <property type="component" value="Unassembled WGS sequence"/>
</dbReference>
<dbReference type="InterPro" id="IPR036291">
    <property type="entry name" value="NAD(P)-bd_dom_sf"/>
</dbReference>
<dbReference type="InterPro" id="IPR001227">
    <property type="entry name" value="Ac_transferase_dom_sf"/>
</dbReference>
<keyword evidence="7" id="KW-0012">Acyltransferase</keyword>
<name>A0ABW0BDA2_9ACTN</name>
<dbReference type="InterPro" id="IPR016039">
    <property type="entry name" value="Thiolase-like"/>
</dbReference>
<proteinExistence type="predicted"/>
<evidence type="ECO:0000256" key="3">
    <source>
        <dbReference type="ARBA" id="ARBA00022553"/>
    </source>
</evidence>
<dbReference type="InterPro" id="IPR055123">
    <property type="entry name" value="SpnB-like_Rossmann"/>
</dbReference>
<dbReference type="EMBL" id="JBHSKI010000031">
    <property type="protein sequence ID" value="MFC5174992.1"/>
    <property type="molecule type" value="Genomic_DNA"/>
</dbReference>